<dbReference type="PANTHER" id="PTHR13947">
    <property type="entry name" value="GNAT FAMILY N-ACETYLTRANSFERASE"/>
    <property type="match status" value="1"/>
</dbReference>
<name>A0ABX0F8P0_9BACL</name>
<proteinExistence type="predicted"/>
<dbReference type="InterPro" id="IPR050769">
    <property type="entry name" value="NAT_camello-type"/>
</dbReference>
<protein>
    <submittedName>
        <fullName evidence="3">GNAT family N-acetyltransferase</fullName>
    </submittedName>
</protein>
<keyword evidence="4" id="KW-1185">Reference proteome</keyword>
<dbReference type="PANTHER" id="PTHR13947:SF37">
    <property type="entry name" value="LD18367P"/>
    <property type="match status" value="1"/>
</dbReference>
<dbReference type="Pfam" id="PF13673">
    <property type="entry name" value="Acetyltransf_10"/>
    <property type="match status" value="1"/>
</dbReference>
<evidence type="ECO:0000313" key="4">
    <source>
        <dbReference type="Proteomes" id="UP000800303"/>
    </source>
</evidence>
<evidence type="ECO:0000259" key="2">
    <source>
        <dbReference type="PROSITE" id="PS51186"/>
    </source>
</evidence>
<dbReference type="Proteomes" id="UP000800303">
    <property type="component" value="Unassembled WGS sequence"/>
</dbReference>
<dbReference type="CDD" id="cd04301">
    <property type="entry name" value="NAT_SF"/>
    <property type="match status" value="1"/>
</dbReference>
<comment type="caution">
    <text evidence="3">The sequence shown here is derived from an EMBL/GenBank/DDBJ whole genome shotgun (WGS) entry which is preliminary data.</text>
</comment>
<dbReference type="Gene3D" id="3.40.630.30">
    <property type="match status" value="1"/>
</dbReference>
<dbReference type="EMBL" id="JAAFGS010000007">
    <property type="protein sequence ID" value="NGZ77237.1"/>
    <property type="molecule type" value="Genomic_DNA"/>
</dbReference>
<keyword evidence="1" id="KW-0808">Transferase</keyword>
<organism evidence="3 4">
    <name type="scientific">Saccharibacillus alkalitolerans</name>
    <dbReference type="NCBI Taxonomy" id="2705290"/>
    <lineage>
        <taxon>Bacteria</taxon>
        <taxon>Bacillati</taxon>
        <taxon>Bacillota</taxon>
        <taxon>Bacilli</taxon>
        <taxon>Bacillales</taxon>
        <taxon>Paenibacillaceae</taxon>
        <taxon>Saccharibacillus</taxon>
    </lineage>
</organism>
<dbReference type="InterPro" id="IPR016181">
    <property type="entry name" value="Acyl_CoA_acyltransferase"/>
</dbReference>
<feature type="domain" description="N-acetyltransferase" evidence="2">
    <location>
        <begin position="13"/>
        <end position="159"/>
    </location>
</feature>
<gene>
    <name evidence="3" type="ORF">GYN08_18255</name>
</gene>
<evidence type="ECO:0000256" key="1">
    <source>
        <dbReference type="ARBA" id="ARBA00022679"/>
    </source>
</evidence>
<evidence type="ECO:0000313" key="3">
    <source>
        <dbReference type="EMBL" id="NGZ77237.1"/>
    </source>
</evidence>
<reference evidence="3 4" key="1">
    <citation type="submission" date="2020-01" db="EMBL/GenBank/DDBJ databases">
        <title>Polyphasic characterisation and genomic insights into a novel alkali tolerant bacterium VR-M41.</title>
        <authorList>
            <person name="Vemuluri V.R."/>
        </authorList>
    </citation>
    <scope>NUCLEOTIDE SEQUENCE [LARGE SCALE GENOMIC DNA]</scope>
    <source>
        <strain evidence="3 4">VR-M41</strain>
    </source>
</reference>
<dbReference type="SUPFAM" id="SSF55729">
    <property type="entry name" value="Acyl-CoA N-acyltransferases (Nat)"/>
    <property type="match status" value="1"/>
</dbReference>
<sequence>MDREQQEQGADHIKVRQIAFGEAEYKSALKLRDEVLRRPLGLNIADDDLSGDASALHIGAFIEFGAGERLVGTVLLRIKDERTLQMKQVAVDESLRGIGVGQEMVKFAEALAAAKGYGEIVLNAREVAVPFYDKLDYIREGERFEEIGIPHYVMRKKLD</sequence>
<dbReference type="InterPro" id="IPR000182">
    <property type="entry name" value="GNAT_dom"/>
</dbReference>
<dbReference type="PROSITE" id="PS51186">
    <property type="entry name" value="GNAT"/>
    <property type="match status" value="1"/>
</dbReference>
<accession>A0ABX0F8P0</accession>